<dbReference type="Pfam" id="PF04480">
    <property type="entry name" value="DUF559"/>
    <property type="match status" value="1"/>
</dbReference>
<dbReference type="PATRIC" id="fig|1441730.3.peg.670"/>
<evidence type="ECO:0000313" key="3">
    <source>
        <dbReference type="Proteomes" id="UP000053060"/>
    </source>
</evidence>
<protein>
    <recommendedName>
        <fullName evidence="1">DUF559 domain-containing protein</fullName>
    </recommendedName>
</protein>
<gene>
    <name evidence="2" type="ORF">Z045_03180</name>
</gene>
<reference evidence="2 3" key="2">
    <citation type="journal article" date="2016" name="Genome Announc.">
        <title>Draft Genome Sequence of a Versatile Hydrocarbon-Degrading Bacterium, Rhodococcus pyridinivorans Strain KG-16, Collected from Oil Fields in India.</title>
        <authorList>
            <person name="Aggarwal R.K."/>
            <person name="Dawar C."/>
            <person name="Phanindranath R."/>
            <person name="Mutnuri L."/>
            <person name="Dayal A.M."/>
        </authorList>
    </citation>
    <scope>NUCLEOTIDE SEQUENCE [LARGE SCALE GENOMIC DNA]</scope>
    <source>
        <strain evidence="2 3">KG-16</strain>
    </source>
</reference>
<evidence type="ECO:0000259" key="1">
    <source>
        <dbReference type="Pfam" id="PF04480"/>
    </source>
</evidence>
<organism evidence="2 3">
    <name type="scientific">Rhodococcus pyridinivorans KG-16</name>
    <dbReference type="NCBI Taxonomy" id="1441730"/>
    <lineage>
        <taxon>Bacteria</taxon>
        <taxon>Bacillati</taxon>
        <taxon>Actinomycetota</taxon>
        <taxon>Actinomycetes</taxon>
        <taxon>Mycobacteriales</taxon>
        <taxon>Nocardiaceae</taxon>
        <taxon>Rhodococcus</taxon>
    </lineage>
</organism>
<proteinExistence type="predicted"/>
<dbReference type="Proteomes" id="UP000053060">
    <property type="component" value="Unassembled WGS sequence"/>
</dbReference>
<dbReference type="InterPro" id="IPR007569">
    <property type="entry name" value="DUF559"/>
</dbReference>
<name>A0A0V9UR16_9NOCA</name>
<accession>A0A0V9UR16</accession>
<dbReference type="AlphaFoldDB" id="A0A0V9UR16"/>
<dbReference type="InterPro" id="IPR011335">
    <property type="entry name" value="Restrct_endonuc-II-like"/>
</dbReference>
<comment type="caution">
    <text evidence="2">The sequence shown here is derived from an EMBL/GenBank/DDBJ whole genome shotgun (WGS) entry which is preliminary data.</text>
</comment>
<dbReference type="RefSeq" id="WP_060650563.1">
    <property type="nucleotide sequence ID" value="NZ_AZXY01000001.1"/>
</dbReference>
<feature type="domain" description="DUF559" evidence="1">
    <location>
        <begin position="218"/>
        <end position="279"/>
    </location>
</feature>
<reference evidence="3" key="1">
    <citation type="submission" date="2015-01" db="EMBL/GenBank/DDBJ databases">
        <title>Draft genome sequence of Rhodococcus pyridinivorans strain KG-16, a hydrocarbon-degrading bacterium.</title>
        <authorList>
            <person name="Aggarwal R.K."/>
            <person name="Dawar C."/>
        </authorList>
    </citation>
    <scope>NUCLEOTIDE SEQUENCE [LARGE SCALE GENOMIC DNA]</scope>
    <source>
        <strain evidence="3">KG-16</strain>
    </source>
</reference>
<evidence type="ECO:0000313" key="2">
    <source>
        <dbReference type="EMBL" id="KSZ60452.1"/>
    </source>
</evidence>
<sequence length="286" mass="31499">MVDFHEPFAGTDALAAGSVTRYRLRHHFVKLHRNVYVVPEIEATALLRAKAAWLWAGGRGVLAGPSAAAVHGTRWLDPSLPAEIVRPGKLHSTPGIIVRSVDDIESCVVDGMTVTTPARTAFDLARGADLDRCVEIVDALCNATGTKVHEIEAVAARNKGARHLASVRKVLELVDGGAASPPETHTRLLIVRSGLPVPETQIEIYDGGRFVARADMGWKQWRVLVEYDGAQHWTDRVQRTIDIDRYALLSELGWTVVRVGADLLYRRPQVLVERVRRALHRAGALR</sequence>
<dbReference type="SUPFAM" id="SSF52980">
    <property type="entry name" value="Restriction endonuclease-like"/>
    <property type="match status" value="1"/>
</dbReference>
<dbReference type="EMBL" id="AZXY01000001">
    <property type="protein sequence ID" value="KSZ60452.1"/>
    <property type="molecule type" value="Genomic_DNA"/>
</dbReference>